<comment type="similarity">
    <text evidence="2">Belongs to the TEC1 family.</text>
</comment>
<evidence type="ECO:0000313" key="9">
    <source>
        <dbReference type="EMBL" id="KAF2094091.1"/>
    </source>
</evidence>
<gene>
    <name evidence="9" type="ORF">NA57DRAFT_80510</name>
</gene>
<dbReference type="GO" id="GO:0005634">
    <property type="term" value="C:nucleus"/>
    <property type="evidence" value="ECO:0007669"/>
    <property type="project" value="UniProtKB-SubCell"/>
</dbReference>
<evidence type="ECO:0000256" key="5">
    <source>
        <dbReference type="ARBA" id="ARBA00023242"/>
    </source>
</evidence>
<comment type="subcellular location">
    <subcellularLocation>
        <location evidence="1">Nucleus</location>
    </subcellularLocation>
</comment>
<dbReference type="GO" id="GO:0000978">
    <property type="term" value="F:RNA polymerase II cis-regulatory region sequence-specific DNA binding"/>
    <property type="evidence" value="ECO:0007669"/>
    <property type="project" value="TreeGrafter"/>
</dbReference>
<dbReference type="Pfam" id="PF01285">
    <property type="entry name" value="TEA"/>
    <property type="match status" value="1"/>
</dbReference>
<feature type="region of interest" description="Disordered" evidence="7">
    <location>
        <begin position="74"/>
        <end position="93"/>
    </location>
</feature>
<evidence type="ECO:0000259" key="8">
    <source>
        <dbReference type="PROSITE" id="PS51088"/>
    </source>
</evidence>
<evidence type="ECO:0000256" key="1">
    <source>
        <dbReference type="ARBA" id="ARBA00004123"/>
    </source>
</evidence>
<sequence>MDLQRDVCLRVLPSNAPLHYDIDDAESSNPKGVLQERCGNRQDEYAGVEQLARYMKHDSSIYTEGSTENYYGSARHTGYRNHSGGRHYSNEETRKRKEVEKLWHRLNACPQYRKYREKQKNSNDKEQKWPENMELVFCRALVEHPPMGRRKLTTEPDTKLQGRNELIAAFIQRETGVQRGRKQVSSHIQVLKPMVKHDPFIVQYLAGNEGEGGRRHRSASSMMQRSHLSSAIHPSNFHHPQPSRLSSQFRSSFMPAAMKLEPKIEKSTSETFQPLHFEMYVADTRQNRSCHTFSSFSDSPKLEDVRLEGDRSWHWQTAFPSLAETYGNGPLPCQTMLFEATVALLPNGIPPNAELRVGFEIETPHDAARLDNLKCRTTFYQNGDFPEEYEKPVGIDRRYPRWQLSLGSEFWAPKVAAWQKVLQKADPSDRQLAEKEVQEALQSLSAVQEIYAPSDSPRQRDVLLLICWKFELGRGGRGNTTWRNVLNEPSKPQLKPEAAISQLFADQSGAEYQQAVSSTANLFEHGAFDIGDLANVALPGLPADLEQTTVGEEMYSANGIDFGSGNIQICLDSAVPIEAYADATQAFDQYQQDQRAADWATSYPNIFDQAYSHVGFEPPIEQGREDATLGAQDFSMSPMAHIRAGRGVLSGI</sequence>
<dbReference type="InterPro" id="IPR000818">
    <property type="entry name" value="TEA/ATTS_dom"/>
</dbReference>
<evidence type="ECO:0000313" key="10">
    <source>
        <dbReference type="Proteomes" id="UP000799772"/>
    </source>
</evidence>
<keyword evidence="4" id="KW-0804">Transcription</keyword>
<comment type="caution">
    <text evidence="9">The sequence shown here is derived from an EMBL/GenBank/DDBJ whole genome shotgun (WGS) entry which is preliminary data.</text>
</comment>
<feature type="domain" description="TEA" evidence="8">
    <location>
        <begin position="122"/>
        <end position="198"/>
    </location>
</feature>
<proteinExistence type="inferred from homology"/>
<dbReference type="PRINTS" id="PR00065">
    <property type="entry name" value="TEADOMAIN"/>
</dbReference>
<dbReference type="EMBL" id="ML978135">
    <property type="protein sequence ID" value="KAF2094091.1"/>
    <property type="molecule type" value="Genomic_DNA"/>
</dbReference>
<keyword evidence="5" id="KW-0539">Nucleus</keyword>
<keyword evidence="3" id="KW-0805">Transcription regulation</keyword>
<feature type="DNA-binding region" description="TEA" evidence="6">
    <location>
        <begin position="122"/>
        <end position="198"/>
    </location>
</feature>
<name>A0A9P4M0Y8_9PEZI</name>
<dbReference type="SMART" id="SM00426">
    <property type="entry name" value="TEA"/>
    <property type="match status" value="1"/>
</dbReference>
<dbReference type="AlphaFoldDB" id="A0A9P4M0Y8"/>
<evidence type="ECO:0000256" key="7">
    <source>
        <dbReference type="SAM" id="MobiDB-lite"/>
    </source>
</evidence>
<evidence type="ECO:0000256" key="2">
    <source>
        <dbReference type="ARBA" id="ARBA00008421"/>
    </source>
</evidence>
<organism evidence="9 10">
    <name type="scientific">Rhizodiscina lignyota</name>
    <dbReference type="NCBI Taxonomy" id="1504668"/>
    <lineage>
        <taxon>Eukaryota</taxon>
        <taxon>Fungi</taxon>
        <taxon>Dikarya</taxon>
        <taxon>Ascomycota</taxon>
        <taxon>Pezizomycotina</taxon>
        <taxon>Dothideomycetes</taxon>
        <taxon>Pleosporomycetidae</taxon>
        <taxon>Aulographales</taxon>
        <taxon>Rhizodiscinaceae</taxon>
        <taxon>Rhizodiscina</taxon>
    </lineage>
</organism>
<keyword evidence="10" id="KW-1185">Reference proteome</keyword>
<accession>A0A9P4M0Y8</accession>
<evidence type="ECO:0000256" key="4">
    <source>
        <dbReference type="ARBA" id="ARBA00023163"/>
    </source>
</evidence>
<dbReference type="OrthoDB" id="10006572at2759"/>
<evidence type="ECO:0000256" key="3">
    <source>
        <dbReference type="ARBA" id="ARBA00023015"/>
    </source>
</evidence>
<evidence type="ECO:0000256" key="6">
    <source>
        <dbReference type="PROSITE-ProRule" id="PRU00505"/>
    </source>
</evidence>
<dbReference type="InterPro" id="IPR050937">
    <property type="entry name" value="TEC1_TEAD_TF"/>
</dbReference>
<dbReference type="PROSITE" id="PS51088">
    <property type="entry name" value="TEA_2"/>
    <property type="match status" value="1"/>
</dbReference>
<reference evidence="9" key="1">
    <citation type="journal article" date="2020" name="Stud. Mycol.">
        <title>101 Dothideomycetes genomes: a test case for predicting lifestyles and emergence of pathogens.</title>
        <authorList>
            <person name="Haridas S."/>
            <person name="Albert R."/>
            <person name="Binder M."/>
            <person name="Bloem J."/>
            <person name="Labutti K."/>
            <person name="Salamov A."/>
            <person name="Andreopoulos B."/>
            <person name="Baker S."/>
            <person name="Barry K."/>
            <person name="Bills G."/>
            <person name="Bluhm B."/>
            <person name="Cannon C."/>
            <person name="Castanera R."/>
            <person name="Culley D."/>
            <person name="Daum C."/>
            <person name="Ezra D."/>
            <person name="Gonzalez J."/>
            <person name="Henrissat B."/>
            <person name="Kuo A."/>
            <person name="Liang C."/>
            <person name="Lipzen A."/>
            <person name="Lutzoni F."/>
            <person name="Magnuson J."/>
            <person name="Mondo S."/>
            <person name="Nolan M."/>
            <person name="Ohm R."/>
            <person name="Pangilinan J."/>
            <person name="Park H.-J."/>
            <person name="Ramirez L."/>
            <person name="Alfaro M."/>
            <person name="Sun H."/>
            <person name="Tritt A."/>
            <person name="Yoshinaga Y."/>
            <person name="Zwiers L.-H."/>
            <person name="Turgeon B."/>
            <person name="Goodwin S."/>
            <person name="Spatafora J."/>
            <person name="Crous P."/>
            <person name="Grigoriev I."/>
        </authorList>
    </citation>
    <scope>NUCLEOTIDE SEQUENCE</scope>
    <source>
        <strain evidence="9">CBS 133067</strain>
    </source>
</reference>
<dbReference type="Gene3D" id="6.10.20.40">
    <property type="entry name" value="TEA/ATTS domain"/>
    <property type="match status" value="1"/>
</dbReference>
<dbReference type="Proteomes" id="UP000799772">
    <property type="component" value="Unassembled WGS sequence"/>
</dbReference>
<dbReference type="GO" id="GO:0005667">
    <property type="term" value="C:transcription regulator complex"/>
    <property type="evidence" value="ECO:0007669"/>
    <property type="project" value="TreeGrafter"/>
</dbReference>
<dbReference type="PANTHER" id="PTHR11834:SF0">
    <property type="entry name" value="PROTEIN SCALLOPED"/>
    <property type="match status" value="1"/>
</dbReference>
<protein>
    <submittedName>
        <fullName evidence="9">TEA-domain-containing protein</fullName>
    </submittedName>
</protein>
<dbReference type="GO" id="GO:0000981">
    <property type="term" value="F:DNA-binding transcription factor activity, RNA polymerase II-specific"/>
    <property type="evidence" value="ECO:0007669"/>
    <property type="project" value="TreeGrafter"/>
</dbReference>
<dbReference type="PANTHER" id="PTHR11834">
    <property type="entry name" value="TRANSCRIPTIONAL ENHANCER FACTOR TEF RELATED"/>
    <property type="match status" value="1"/>
</dbReference>
<dbReference type="InterPro" id="IPR038096">
    <property type="entry name" value="TEA/ATTS_sf"/>
</dbReference>